<gene>
    <name evidence="1" type="ORF">BTN50_0550</name>
</gene>
<evidence type="ECO:0000313" key="2">
    <source>
        <dbReference type="Proteomes" id="UP000218160"/>
    </source>
</evidence>
<name>A0A291B7Y1_9GAMM</name>
<dbReference type="Proteomes" id="UP000218160">
    <property type="component" value="Chromosome 1"/>
</dbReference>
<dbReference type="KEGG" id="elux:BTN50_0550"/>
<dbReference type="EMBL" id="CP020660">
    <property type="protein sequence ID" value="ATF09077.1"/>
    <property type="molecule type" value="Genomic_DNA"/>
</dbReference>
<dbReference type="AlphaFoldDB" id="A0A291B7Y1"/>
<proteinExistence type="predicted"/>
<keyword evidence="2" id="KW-1185">Reference proteome</keyword>
<protein>
    <submittedName>
        <fullName evidence="1">Uncharacterized protein</fullName>
    </submittedName>
</protein>
<reference evidence="2" key="1">
    <citation type="submission" date="2017-04" db="EMBL/GenBank/DDBJ databases">
        <title>Genome evolution of the luminous symbionts of deep sea anglerfish.</title>
        <authorList>
            <person name="Hendry T.A."/>
        </authorList>
    </citation>
    <scope>NUCLEOTIDE SEQUENCE [LARGE SCALE GENOMIC DNA]</scope>
</reference>
<sequence length="37" mass="4495">MYQQVTKIVNVTFETKPKKISQHWTIYSIKVQRRAED</sequence>
<organism evidence="1 2">
    <name type="scientific">Candidatus Enterovibrio altilux</name>
    <dbReference type="NCBI Taxonomy" id="1927128"/>
    <lineage>
        <taxon>Bacteria</taxon>
        <taxon>Pseudomonadati</taxon>
        <taxon>Pseudomonadota</taxon>
        <taxon>Gammaproteobacteria</taxon>
        <taxon>Vibrionales</taxon>
        <taxon>Vibrionaceae</taxon>
        <taxon>Enterovibrio</taxon>
    </lineage>
</organism>
<accession>A0A291B7Y1</accession>
<evidence type="ECO:0000313" key="1">
    <source>
        <dbReference type="EMBL" id="ATF09077.1"/>
    </source>
</evidence>